<protein>
    <recommendedName>
        <fullName evidence="2">DNA polymerase delta subunit 3</fullName>
    </recommendedName>
</protein>
<dbReference type="EMBL" id="CAJVPS010000511">
    <property type="protein sequence ID" value="CAG8491511.1"/>
    <property type="molecule type" value="Genomic_DNA"/>
</dbReference>
<feature type="compositionally biased region" description="Low complexity" evidence="5">
    <location>
        <begin position="150"/>
        <end position="174"/>
    </location>
</feature>
<dbReference type="GO" id="GO:1904161">
    <property type="term" value="P:DNA synthesis involved in UV-damage excision repair"/>
    <property type="evidence" value="ECO:0007669"/>
    <property type="project" value="TreeGrafter"/>
</dbReference>
<dbReference type="Pfam" id="PF09507">
    <property type="entry name" value="CDC27"/>
    <property type="match status" value="2"/>
</dbReference>
<feature type="region of interest" description="Disordered" evidence="5">
    <location>
        <begin position="254"/>
        <end position="273"/>
    </location>
</feature>
<accession>A0A9N8ZDE8</accession>
<evidence type="ECO:0000313" key="7">
    <source>
        <dbReference type="Proteomes" id="UP000789508"/>
    </source>
</evidence>
<dbReference type="PANTHER" id="PTHR17598">
    <property type="entry name" value="DNA POLYMERASE DELTA SUBUNIT 3"/>
    <property type="match status" value="1"/>
</dbReference>
<dbReference type="PANTHER" id="PTHR17598:SF13">
    <property type="entry name" value="DNA POLYMERASE DELTA SUBUNIT 3"/>
    <property type="match status" value="1"/>
</dbReference>
<keyword evidence="4" id="KW-0539">Nucleus</keyword>
<comment type="caution">
    <text evidence="6">The sequence shown here is derived from an EMBL/GenBank/DDBJ whole genome shotgun (WGS) entry which is preliminary data.</text>
</comment>
<evidence type="ECO:0000256" key="4">
    <source>
        <dbReference type="ARBA" id="ARBA00023242"/>
    </source>
</evidence>
<dbReference type="InterPro" id="IPR041913">
    <property type="entry name" value="POLD3_sf"/>
</dbReference>
<keyword evidence="3" id="KW-0235">DNA replication</keyword>
<dbReference type="GO" id="GO:0006297">
    <property type="term" value="P:nucleotide-excision repair, DNA gap filling"/>
    <property type="evidence" value="ECO:0007669"/>
    <property type="project" value="TreeGrafter"/>
</dbReference>
<dbReference type="Gene3D" id="3.90.1030.20">
    <property type="entry name" value="DNA polymerase delta, p66 (Cdc27) subunit, wHTH domain"/>
    <property type="match status" value="1"/>
</dbReference>
<feature type="region of interest" description="Disordered" evidence="5">
    <location>
        <begin position="317"/>
        <end position="359"/>
    </location>
</feature>
<dbReference type="GO" id="GO:0043625">
    <property type="term" value="C:delta DNA polymerase complex"/>
    <property type="evidence" value="ECO:0007669"/>
    <property type="project" value="InterPro"/>
</dbReference>
<sequence>MSSFDNYLQVLKSLIFEEERVVSYKCLGQHLGVHLNIAKQILLEFANTQSASEKGVRTTFYLSGITQDNQSLVTIVPQEELESTKSAFKSLSSVHVHSIQNSSSVVPTNREFRRLTANDPITIKPIIINKNITVKESPKKNITEPSRSINATTSATTKQQSSTQSKIQNKSNSQRQAQHAENSPMSISSSSSKTSNGKKSLSIKKVNGKTSSKINANTTKIAPRTTGKRSKQSVDDSKRAGRMPPKKRIIVEISEQHITTPQEPTQNRRRAKRKVAKHITSTNSRGYDVVENVYEWESYSDDDLEKPQPTYIPKSQITTKLQQQQSEKHHIENTEKPKKNSKKKNNVIPGQSKLSAFWK</sequence>
<dbReference type="GO" id="GO:0003887">
    <property type="term" value="F:DNA-directed DNA polymerase activity"/>
    <property type="evidence" value="ECO:0007669"/>
    <property type="project" value="TreeGrafter"/>
</dbReference>
<evidence type="ECO:0000256" key="2">
    <source>
        <dbReference type="ARBA" id="ARBA00017589"/>
    </source>
</evidence>
<evidence type="ECO:0000256" key="1">
    <source>
        <dbReference type="ARBA" id="ARBA00004123"/>
    </source>
</evidence>
<dbReference type="AlphaFoldDB" id="A0A9N8ZDE8"/>
<reference evidence="6" key="1">
    <citation type="submission" date="2021-06" db="EMBL/GenBank/DDBJ databases">
        <authorList>
            <person name="Kallberg Y."/>
            <person name="Tangrot J."/>
            <person name="Rosling A."/>
        </authorList>
    </citation>
    <scope>NUCLEOTIDE SEQUENCE</scope>
    <source>
        <strain evidence="6">FL130A</strain>
    </source>
</reference>
<evidence type="ECO:0000256" key="5">
    <source>
        <dbReference type="SAM" id="MobiDB-lite"/>
    </source>
</evidence>
<organism evidence="6 7">
    <name type="scientific">Ambispora leptoticha</name>
    <dbReference type="NCBI Taxonomy" id="144679"/>
    <lineage>
        <taxon>Eukaryota</taxon>
        <taxon>Fungi</taxon>
        <taxon>Fungi incertae sedis</taxon>
        <taxon>Mucoromycota</taxon>
        <taxon>Glomeromycotina</taxon>
        <taxon>Glomeromycetes</taxon>
        <taxon>Archaeosporales</taxon>
        <taxon>Ambisporaceae</taxon>
        <taxon>Ambispora</taxon>
    </lineage>
</organism>
<proteinExistence type="predicted"/>
<dbReference type="InterPro" id="IPR019038">
    <property type="entry name" value="POLD3"/>
</dbReference>
<dbReference type="GO" id="GO:0006271">
    <property type="term" value="P:DNA strand elongation involved in DNA replication"/>
    <property type="evidence" value="ECO:0007669"/>
    <property type="project" value="TreeGrafter"/>
</dbReference>
<evidence type="ECO:0000313" key="6">
    <source>
        <dbReference type="EMBL" id="CAG8491511.1"/>
    </source>
</evidence>
<feature type="compositionally biased region" description="Polar residues" evidence="5">
    <location>
        <begin position="348"/>
        <end position="359"/>
    </location>
</feature>
<feature type="region of interest" description="Disordered" evidence="5">
    <location>
        <begin position="138"/>
        <end position="248"/>
    </location>
</feature>
<feature type="compositionally biased region" description="Basic and acidic residues" evidence="5">
    <location>
        <begin position="326"/>
        <end position="338"/>
    </location>
</feature>
<feature type="compositionally biased region" description="Low complexity" evidence="5">
    <location>
        <begin position="183"/>
        <end position="200"/>
    </location>
</feature>
<keyword evidence="7" id="KW-1185">Reference proteome</keyword>
<name>A0A9N8ZDE8_9GLOM</name>
<gene>
    <name evidence="6" type="ORF">ALEPTO_LOCUS3013</name>
</gene>
<feature type="compositionally biased region" description="Polar residues" evidence="5">
    <location>
        <begin position="256"/>
        <end position="265"/>
    </location>
</feature>
<evidence type="ECO:0000256" key="3">
    <source>
        <dbReference type="ARBA" id="ARBA00022705"/>
    </source>
</evidence>
<feature type="compositionally biased region" description="Polar residues" evidence="5">
    <location>
        <begin position="208"/>
        <end position="220"/>
    </location>
</feature>
<dbReference type="Proteomes" id="UP000789508">
    <property type="component" value="Unassembled WGS sequence"/>
</dbReference>
<dbReference type="OrthoDB" id="514823at2759"/>
<comment type="subcellular location">
    <subcellularLocation>
        <location evidence="1">Nucleus</location>
    </subcellularLocation>
</comment>